<dbReference type="Proteomes" id="UP001214576">
    <property type="component" value="Unassembled WGS sequence"/>
</dbReference>
<feature type="compositionally biased region" description="Basic residues" evidence="1">
    <location>
        <begin position="133"/>
        <end position="148"/>
    </location>
</feature>
<dbReference type="EMBL" id="JAKZEL010000001">
    <property type="protein sequence ID" value="KAI4547847.1"/>
    <property type="molecule type" value="Genomic_DNA"/>
</dbReference>
<sequence length="178" mass="19597">MRRKPAVSAGPAALTDEEKKPLHPGNKMKTSIATFFEDQTHLGSNPGSATYQRKHWTSASRCLREKASYFKENTGDIQRTEDNRKQHSVTLTLFKSLKQGGAQPLFGDLPDPGIEPLSPALEGGFFTTEPPGKPHRRSALTQKLRSKKQPGSTSSSKRSKDTQGNIVKEAQCMSPEFS</sequence>
<gene>
    <name evidence="2" type="ORF">MG293_000177</name>
</gene>
<proteinExistence type="predicted"/>
<protein>
    <submittedName>
        <fullName evidence="2">Uncharacterized protein</fullName>
    </submittedName>
</protein>
<dbReference type="AlphaFoldDB" id="A0AAD4UJV9"/>
<feature type="region of interest" description="Disordered" evidence="1">
    <location>
        <begin position="101"/>
        <end position="178"/>
    </location>
</feature>
<feature type="region of interest" description="Disordered" evidence="1">
    <location>
        <begin position="1"/>
        <end position="28"/>
    </location>
</feature>
<keyword evidence="3" id="KW-1185">Reference proteome</keyword>
<reference evidence="2" key="1">
    <citation type="submission" date="2022-03" db="EMBL/GenBank/DDBJ databases">
        <title>Genomic analyses of argali, domestic sheep and their hybrids provide insights into chromosomal evolution, heterosis and genetic basis of agronomic traits.</title>
        <authorList>
            <person name="Li M."/>
        </authorList>
    </citation>
    <scope>NUCLEOTIDE SEQUENCE</scope>
    <source>
        <strain evidence="2">CAU-MHL-2022a</strain>
        <tissue evidence="2">Skin</tissue>
    </source>
</reference>
<evidence type="ECO:0000256" key="1">
    <source>
        <dbReference type="SAM" id="MobiDB-lite"/>
    </source>
</evidence>
<evidence type="ECO:0000313" key="3">
    <source>
        <dbReference type="Proteomes" id="UP001214576"/>
    </source>
</evidence>
<comment type="caution">
    <text evidence="2">The sequence shown here is derived from an EMBL/GenBank/DDBJ whole genome shotgun (WGS) entry which is preliminary data.</text>
</comment>
<evidence type="ECO:0000313" key="2">
    <source>
        <dbReference type="EMBL" id="KAI4547847.1"/>
    </source>
</evidence>
<accession>A0AAD4UJV9</accession>
<organism evidence="2 3">
    <name type="scientific">Ovis ammon polii</name>
    <dbReference type="NCBI Taxonomy" id="230172"/>
    <lineage>
        <taxon>Eukaryota</taxon>
        <taxon>Metazoa</taxon>
        <taxon>Chordata</taxon>
        <taxon>Craniata</taxon>
        <taxon>Vertebrata</taxon>
        <taxon>Euteleostomi</taxon>
        <taxon>Mammalia</taxon>
        <taxon>Eutheria</taxon>
        <taxon>Laurasiatheria</taxon>
        <taxon>Artiodactyla</taxon>
        <taxon>Ruminantia</taxon>
        <taxon>Pecora</taxon>
        <taxon>Bovidae</taxon>
        <taxon>Caprinae</taxon>
        <taxon>Ovis</taxon>
    </lineage>
</organism>
<name>A0AAD4UJV9_OVIAM</name>